<reference evidence="3" key="1">
    <citation type="journal article" date="2018" name="Sci. Rep.">
        <title>Lignite coal burning seam in the remote Altai Mountains harbors a hydrogen-driven thermophilic microbial community.</title>
        <authorList>
            <person name="Kadnikov V.V."/>
            <person name="Mardanov A.V."/>
            <person name="Ivasenko D.A."/>
            <person name="Antsiferov D.V."/>
            <person name="Beletsky A.V."/>
            <person name="Karnachuk O.V."/>
            <person name="Ravin N.V."/>
        </authorList>
    </citation>
    <scope>NUCLEOTIDE SEQUENCE [LARGE SCALE GENOMIC DNA]</scope>
</reference>
<evidence type="ECO:0000313" key="2">
    <source>
        <dbReference type="EMBL" id="PTQ56775.1"/>
    </source>
</evidence>
<name>A0A2R6Y2A8_9BACL</name>
<dbReference type="EMBL" id="PEBX01000019">
    <property type="protein sequence ID" value="PTQ56775.1"/>
    <property type="molecule type" value="Genomic_DNA"/>
</dbReference>
<organism evidence="2 3">
    <name type="scientific">Candidatus Carbonibacillus altaicus</name>
    <dbReference type="NCBI Taxonomy" id="2163959"/>
    <lineage>
        <taxon>Bacteria</taxon>
        <taxon>Bacillati</taxon>
        <taxon>Bacillota</taxon>
        <taxon>Bacilli</taxon>
        <taxon>Bacillales</taxon>
        <taxon>Candidatus Carbonibacillus</taxon>
    </lineage>
</organism>
<dbReference type="Gene3D" id="3.30.1340.10">
    <property type="entry name" value="HPr-like"/>
    <property type="match status" value="1"/>
</dbReference>
<sequence>MMLQKDLVVGRWLTRQELLTAVSIANGFQADIHVRKGTKQVNLKSVLGTYSLFPRMGDAITLMADGADAKEALAMLAPIFSGASLDGSTAEKTGPPHPIQQ</sequence>
<proteinExistence type="predicted"/>
<dbReference type="PRINTS" id="PR00107">
    <property type="entry name" value="PHOSPHOCPHPR"/>
</dbReference>
<dbReference type="SUPFAM" id="SSF55594">
    <property type="entry name" value="HPr-like"/>
    <property type="match status" value="1"/>
</dbReference>
<protein>
    <recommendedName>
        <fullName evidence="1">HPr domain-containing protein</fullName>
    </recommendedName>
</protein>
<comment type="caution">
    <text evidence="2">The sequence shown here is derived from an EMBL/GenBank/DDBJ whole genome shotgun (WGS) entry which is preliminary data.</text>
</comment>
<dbReference type="AlphaFoldDB" id="A0A2R6Y2A8"/>
<dbReference type="Proteomes" id="UP000244338">
    <property type="component" value="Unassembled WGS sequence"/>
</dbReference>
<dbReference type="InterPro" id="IPR000032">
    <property type="entry name" value="HPr-like"/>
</dbReference>
<feature type="domain" description="HPr" evidence="1">
    <location>
        <begin position="1"/>
        <end position="88"/>
    </location>
</feature>
<gene>
    <name evidence="2" type="ORF">BSOLF_2663</name>
</gene>
<evidence type="ECO:0000313" key="3">
    <source>
        <dbReference type="Proteomes" id="UP000244338"/>
    </source>
</evidence>
<accession>A0A2R6Y2A8</accession>
<dbReference type="PROSITE" id="PS51350">
    <property type="entry name" value="PTS_HPR_DOM"/>
    <property type="match status" value="1"/>
</dbReference>
<dbReference type="InterPro" id="IPR035895">
    <property type="entry name" value="HPr-like_sf"/>
</dbReference>
<dbReference type="Pfam" id="PF00381">
    <property type="entry name" value="PTS-HPr"/>
    <property type="match status" value="1"/>
</dbReference>
<evidence type="ECO:0000259" key="1">
    <source>
        <dbReference type="PROSITE" id="PS51350"/>
    </source>
</evidence>